<evidence type="ECO:0000256" key="1">
    <source>
        <dbReference type="SAM" id="Phobius"/>
    </source>
</evidence>
<dbReference type="EMBL" id="PKPP01001361">
    <property type="protein sequence ID" value="PWA83336.1"/>
    <property type="molecule type" value="Genomic_DNA"/>
</dbReference>
<dbReference type="Proteomes" id="UP000245207">
    <property type="component" value="Unassembled WGS sequence"/>
</dbReference>
<feature type="transmembrane region" description="Helical" evidence="1">
    <location>
        <begin position="30"/>
        <end position="49"/>
    </location>
</feature>
<proteinExistence type="predicted"/>
<keyword evidence="1" id="KW-1133">Transmembrane helix</keyword>
<reference evidence="2 3" key="1">
    <citation type="journal article" date="2018" name="Mol. Plant">
        <title>The genome of Artemisia annua provides insight into the evolution of Asteraceae family and artemisinin biosynthesis.</title>
        <authorList>
            <person name="Shen Q."/>
            <person name="Zhang L."/>
            <person name="Liao Z."/>
            <person name="Wang S."/>
            <person name="Yan T."/>
            <person name="Shi P."/>
            <person name="Liu M."/>
            <person name="Fu X."/>
            <person name="Pan Q."/>
            <person name="Wang Y."/>
            <person name="Lv Z."/>
            <person name="Lu X."/>
            <person name="Zhang F."/>
            <person name="Jiang W."/>
            <person name="Ma Y."/>
            <person name="Chen M."/>
            <person name="Hao X."/>
            <person name="Li L."/>
            <person name="Tang Y."/>
            <person name="Lv G."/>
            <person name="Zhou Y."/>
            <person name="Sun X."/>
            <person name="Brodelius P.E."/>
            <person name="Rose J.K.C."/>
            <person name="Tang K."/>
        </authorList>
    </citation>
    <scope>NUCLEOTIDE SEQUENCE [LARGE SCALE GENOMIC DNA]</scope>
    <source>
        <strain evidence="3">cv. Huhao1</strain>
        <tissue evidence="2">Leaf</tissue>
    </source>
</reference>
<feature type="transmembrane region" description="Helical" evidence="1">
    <location>
        <begin position="136"/>
        <end position="164"/>
    </location>
</feature>
<evidence type="ECO:0000313" key="2">
    <source>
        <dbReference type="EMBL" id="PWA83336.1"/>
    </source>
</evidence>
<dbReference type="OrthoDB" id="1908649at2759"/>
<feature type="transmembrane region" description="Helical" evidence="1">
    <location>
        <begin position="90"/>
        <end position="115"/>
    </location>
</feature>
<keyword evidence="1" id="KW-0812">Transmembrane</keyword>
<protein>
    <submittedName>
        <fullName evidence="2">Uncharacterized protein</fullName>
    </submittedName>
</protein>
<dbReference type="PANTHER" id="PTHR33133:SF46">
    <property type="entry name" value="POLYADENYLATE-BINDING PROTEIN 1-B-BINDING PROTEIN"/>
    <property type="match status" value="1"/>
</dbReference>
<dbReference type="PANTHER" id="PTHR33133">
    <property type="entry name" value="OS08G0107100 PROTEIN-RELATED"/>
    <property type="match status" value="1"/>
</dbReference>
<keyword evidence="3" id="KW-1185">Reference proteome</keyword>
<keyword evidence="1" id="KW-0472">Membrane</keyword>
<dbReference type="STRING" id="35608.A0A2U1PC56"/>
<feature type="transmembrane region" description="Helical" evidence="1">
    <location>
        <begin position="224"/>
        <end position="247"/>
    </location>
</feature>
<name>A0A2U1PC56_ARTAN</name>
<organism evidence="2 3">
    <name type="scientific">Artemisia annua</name>
    <name type="common">Sweet wormwood</name>
    <dbReference type="NCBI Taxonomy" id="35608"/>
    <lineage>
        <taxon>Eukaryota</taxon>
        <taxon>Viridiplantae</taxon>
        <taxon>Streptophyta</taxon>
        <taxon>Embryophyta</taxon>
        <taxon>Tracheophyta</taxon>
        <taxon>Spermatophyta</taxon>
        <taxon>Magnoliopsida</taxon>
        <taxon>eudicotyledons</taxon>
        <taxon>Gunneridae</taxon>
        <taxon>Pentapetalae</taxon>
        <taxon>asterids</taxon>
        <taxon>campanulids</taxon>
        <taxon>Asterales</taxon>
        <taxon>Asteraceae</taxon>
        <taxon>Asteroideae</taxon>
        <taxon>Anthemideae</taxon>
        <taxon>Artemisiinae</taxon>
        <taxon>Artemisia</taxon>
    </lineage>
</organism>
<comment type="caution">
    <text evidence="2">The sequence shown here is derived from an EMBL/GenBank/DDBJ whole genome shotgun (WGS) entry which is preliminary data.</text>
</comment>
<feature type="transmembrane region" description="Helical" evidence="1">
    <location>
        <begin position="170"/>
        <end position="203"/>
    </location>
</feature>
<accession>A0A2U1PC56</accession>
<dbReference type="AlphaFoldDB" id="A0A2U1PC56"/>
<gene>
    <name evidence="2" type="ORF">CTI12_AA172870</name>
</gene>
<evidence type="ECO:0000313" key="3">
    <source>
        <dbReference type="Proteomes" id="UP000245207"/>
    </source>
</evidence>
<sequence>MDRTEEDMKNLGFFGIVNQSFKTIFKNTKIFAQITLSLLVPLTLIFIAHSQISHHLFYNIETSRLFTYDDSDRYRNISVTDWIYYWLFKIIYFTLLTIFSLLSTAAIVFTIASVYAGRDVAFRHVIKIVPRIWKKLFVTFVYIYMALFLYNVVYGVIAVILRAIFGYTTFSFVLLLVLLVLYLYGFLYLSVVWQLASVVTVLEDLNGFNAMKKGKILLYGKKKVGMPIAFVMYVLLLGIMIVLEVFVEYGDDVANLHAIDKLSLSTFLGAYAGEPLVLPNTSEEIQLGRTRASCSHFVAGFAFLLHYEALLSLPFKHFRGRLACKMVLFRNWVCKLAAICGFREKLAFVGFYTLLRVSQQTNDGSCVVALFGESTSYITKWLATSTHLWGKYNHLCRKIQQKITAT</sequence>